<name>A0ABR6WLX9_9FIRM</name>
<evidence type="ECO:0000313" key="1">
    <source>
        <dbReference type="EMBL" id="MBC3797374.1"/>
    </source>
</evidence>
<reference evidence="1 2" key="1">
    <citation type="journal article" date="2020" name="mSystems">
        <title>Defining Genomic and Predicted Metabolic Features of the Acetobacterium Genus.</title>
        <authorList>
            <person name="Ross D.E."/>
            <person name="Marshall C.W."/>
            <person name="Gulliver D."/>
            <person name="May H.D."/>
            <person name="Norman R.S."/>
        </authorList>
    </citation>
    <scope>NUCLEOTIDE SEQUENCE [LARGE SCALE GENOMIC DNA]</scope>
    <source>
        <strain evidence="1 2">DSM 9173</strain>
    </source>
</reference>
<accession>A0ABR6WLX9</accession>
<evidence type="ECO:0008006" key="3">
    <source>
        <dbReference type="Google" id="ProtNLM"/>
    </source>
</evidence>
<organism evidence="1 2">
    <name type="scientific">Acetobacterium tundrae</name>
    <dbReference type="NCBI Taxonomy" id="132932"/>
    <lineage>
        <taxon>Bacteria</taxon>
        <taxon>Bacillati</taxon>
        <taxon>Bacillota</taxon>
        <taxon>Clostridia</taxon>
        <taxon>Eubacteriales</taxon>
        <taxon>Eubacteriaceae</taxon>
        <taxon>Acetobacterium</taxon>
    </lineage>
</organism>
<comment type="caution">
    <text evidence="1">The sequence shown here is derived from an EMBL/GenBank/DDBJ whole genome shotgun (WGS) entry which is preliminary data.</text>
</comment>
<evidence type="ECO:0000313" key="2">
    <source>
        <dbReference type="Proteomes" id="UP000653358"/>
    </source>
</evidence>
<feature type="non-terminal residue" evidence="1">
    <location>
        <position position="177"/>
    </location>
</feature>
<dbReference type="Proteomes" id="UP000653358">
    <property type="component" value="Unassembled WGS sequence"/>
</dbReference>
<proteinExistence type="predicted"/>
<keyword evidence="2" id="KW-1185">Reference proteome</keyword>
<gene>
    <name evidence="1" type="ORF">GH807_09970</name>
</gene>
<dbReference type="RefSeq" id="WP_207724258.1">
    <property type="nucleotide sequence ID" value="NZ_WJBB01000010.1"/>
</dbReference>
<protein>
    <recommendedName>
        <fullName evidence="3">DUF4145 domain-containing protein</fullName>
    </recommendedName>
</protein>
<dbReference type="EMBL" id="WJBB01000010">
    <property type="protein sequence ID" value="MBC3797374.1"/>
    <property type="molecule type" value="Genomic_DNA"/>
</dbReference>
<sequence length="177" mass="20503">MNELSDIFKIKWNNFYIQGDVQTSFEADIFEIMPKDFLKFAKSDTQITEIKGKISVVANAKRAIDCQTDYILAYLGYDYKNLNLERYPEVQIIIDEFNTESNCEKNIAQKLKIIQALGISPVSLINRTRKVRNKLEHEYSIPKNNEILEAVELADLFINTTSNIVIHEMITDYAIQN</sequence>